<comment type="subcellular location">
    <subcellularLocation>
        <location evidence="1">Cell membrane</location>
    </subcellularLocation>
</comment>
<keyword evidence="7 10" id="KW-0408">Iron</keyword>
<feature type="binding site" description="axial binding residue" evidence="10">
    <location>
        <position position="192"/>
    </location>
    <ligand>
        <name>heme c</name>
        <dbReference type="ChEBI" id="CHEBI:61717"/>
        <label>2</label>
    </ligand>
    <ligandPart>
        <name>Fe</name>
        <dbReference type="ChEBI" id="CHEBI:18248"/>
    </ligandPart>
</feature>
<name>A0A963YYF4_9PROT</name>
<keyword evidence="4 10" id="KW-0479">Metal-binding</keyword>
<dbReference type="PROSITE" id="PS51007">
    <property type="entry name" value="CYTC"/>
    <property type="match status" value="3"/>
</dbReference>
<sequence length="452" mass="46847">MKLSFLLSALLTAGLGFATTAFAQDDSLVAQGKYLATAGDCAACHTSDGGKPFAGGLAIATPIGNIVASNITPSKTDGIGDYSEAEFARAVREGVRRDGANLYPAMPYTAYAKISDADIHALYTYLMQGVQPVDVAAPETKLPFPFSIRASMWGWNLLFLDDTRFTPDPARDAAWNRGAYLAEGLEHCSTCHTPRNFLMAEKSGDALSGASLGTWYAPNITSDPVHGIGGWSVDDIATYLSTGRSDHGSEAGGPMLEAINKSLSHLSPGDIHALATYIHSIAAKAGQVAPGDTAQAAPLDDDVALMNGTASAGANLYADHCSTCHQAGGEGGNGLPALLGNAALRRPVADNVAMAILEGLTPRDGLANSQAMPGFGQVMDDSQVATLTNYLFAKLGDAGVQITPARVAALRAGGAPSPLLALARDGMIAAAVVVVLVILALLIWLLRRRRAA</sequence>
<feature type="domain" description="Cytochrome c" evidence="13">
    <location>
        <begin position="27"/>
        <end position="130"/>
    </location>
</feature>
<dbReference type="GO" id="GO:0009055">
    <property type="term" value="F:electron transfer activity"/>
    <property type="evidence" value="ECO:0007669"/>
    <property type="project" value="InterPro"/>
</dbReference>
<keyword evidence="11" id="KW-0812">Transmembrane</keyword>
<dbReference type="Proteomes" id="UP000721844">
    <property type="component" value="Unassembled WGS sequence"/>
</dbReference>
<keyword evidence="8 11" id="KW-0472">Membrane</keyword>
<dbReference type="GO" id="GO:0016614">
    <property type="term" value="F:oxidoreductase activity, acting on CH-OH group of donors"/>
    <property type="evidence" value="ECO:0007669"/>
    <property type="project" value="InterPro"/>
</dbReference>
<reference evidence="14 15" key="1">
    <citation type="journal article" date="2021" name="Microorganisms">
        <title>Acidisoma silvae sp. nov. and Acidisomacellulosilytica sp. nov., Two Acidophilic Bacteria Isolated from Decaying Wood, Hydrolyzing Cellulose and Producing Poly-3-hydroxybutyrate.</title>
        <authorList>
            <person name="Mieszkin S."/>
            <person name="Pouder E."/>
            <person name="Uroz S."/>
            <person name="Simon-Colin C."/>
            <person name="Alain K."/>
        </authorList>
    </citation>
    <scope>NUCLEOTIDE SEQUENCE [LARGE SCALE GENOMIC DNA]</scope>
    <source>
        <strain evidence="14 15">HW T5.17</strain>
    </source>
</reference>
<keyword evidence="3 9" id="KW-0349">Heme</keyword>
<dbReference type="GO" id="GO:0020037">
    <property type="term" value="F:heme binding"/>
    <property type="evidence" value="ECO:0007669"/>
    <property type="project" value="InterPro"/>
</dbReference>
<evidence type="ECO:0000256" key="2">
    <source>
        <dbReference type="ARBA" id="ARBA00022475"/>
    </source>
</evidence>
<dbReference type="SUPFAM" id="SSF46626">
    <property type="entry name" value="Cytochrome c"/>
    <property type="match status" value="3"/>
</dbReference>
<feature type="binding site" description="axial binding residue" evidence="10">
    <location>
        <position position="325"/>
    </location>
    <ligand>
        <name>heme c</name>
        <dbReference type="ChEBI" id="CHEBI:61717"/>
        <label>3</label>
    </ligand>
    <ligandPart>
        <name>Fe</name>
        <dbReference type="ChEBI" id="CHEBI:18248"/>
    </ligandPart>
</feature>
<feature type="binding site" description="covalent" evidence="9">
    <location>
        <position position="324"/>
    </location>
    <ligand>
        <name>heme c</name>
        <dbReference type="ChEBI" id="CHEBI:61717"/>
        <label>3</label>
    </ligand>
</feature>
<evidence type="ECO:0000256" key="10">
    <source>
        <dbReference type="PIRSR" id="PIRSR000018-51"/>
    </source>
</evidence>
<dbReference type="InterPro" id="IPR051459">
    <property type="entry name" value="Cytochrome_c-type_DH"/>
</dbReference>
<evidence type="ECO:0000256" key="11">
    <source>
        <dbReference type="SAM" id="Phobius"/>
    </source>
</evidence>
<dbReference type="EMBL" id="JAESVA010000001">
    <property type="protein sequence ID" value="MCB8879439.1"/>
    <property type="molecule type" value="Genomic_DNA"/>
</dbReference>
<gene>
    <name evidence="14" type="ORF">ACELLULO517_04280</name>
</gene>
<evidence type="ECO:0000256" key="3">
    <source>
        <dbReference type="ARBA" id="ARBA00022617"/>
    </source>
</evidence>
<organism evidence="14 15">
    <name type="scientific">Acidisoma cellulosilyticum</name>
    <dbReference type="NCBI Taxonomy" id="2802395"/>
    <lineage>
        <taxon>Bacteria</taxon>
        <taxon>Pseudomonadati</taxon>
        <taxon>Pseudomonadota</taxon>
        <taxon>Alphaproteobacteria</taxon>
        <taxon>Acetobacterales</taxon>
        <taxon>Acidocellaceae</taxon>
        <taxon>Acidisoma</taxon>
    </lineage>
</organism>
<feature type="chain" id="PRO_5036937874" evidence="12">
    <location>
        <begin position="24"/>
        <end position="452"/>
    </location>
</feature>
<evidence type="ECO:0000313" key="15">
    <source>
        <dbReference type="Proteomes" id="UP000721844"/>
    </source>
</evidence>
<keyword evidence="11" id="KW-1133">Transmembrane helix</keyword>
<feature type="binding site" description="axial binding residue" evidence="10">
    <location>
        <position position="45"/>
    </location>
    <ligand>
        <name>heme c</name>
        <dbReference type="ChEBI" id="CHEBI:61717"/>
        <label>1</label>
    </ligand>
    <ligandPart>
        <name>Fe</name>
        <dbReference type="ChEBI" id="CHEBI:18248"/>
    </ligandPart>
</feature>
<dbReference type="InterPro" id="IPR009056">
    <property type="entry name" value="Cyt_c-like_dom"/>
</dbReference>
<dbReference type="Gene3D" id="1.10.760.10">
    <property type="entry name" value="Cytochrome c-like domain"/>
    <property type="match status" value="3"/>
</dbReference>
<dbReference type="GO" id="GO:0005506">
    <property type="term" value="F:iron ion binding"/>
    <property type="evidence" value="ECO:0007669"/>
    <property type="project" value="InterPro"/>
</dbReference>
<comment type="caution">
    <text evidence="14">The sequence shown here is derived from an EMBL/GenBank/DDBJ whole genome shotgun (WGS) entry which is preliminary data.</text>
</comment>
<feature type="transmembrane region" description="Helical" evidence="11">
    <location>
        <begin position="426"/>
        <end position="446"/>
    </location>
</feature>
<feature type="binding site" description="covalent" evidence="9">
    <location>
        <position position="41"/>
    </location>
    <ligand>
        <name>heme c</name>
        <dbReference type="ChEBI" id="CHEBI:61717"/>
        <label>1</label>
    </ligand>
</feature>
<evidence type="ECO:0000256" key="1">
    <source>
        <dbReference type="ARBA" id="ARBA00004236"/>
    </source>
</evidence>
<dbReference type="PANTHER" id="PTHR35008">
    <property type="entry name" value="BLL4482 PROTEIN-RELATED"/>
    <property type="match status" value="1"/>
</dbReference>
<accession>A0A963YYF4</accession>
<feature type="binding site" description="covalent" evidence="9">
    <location>
        <position position="321"/>
    </location>
    <ligand>
        <name>heme c</name>
        <dbReference type="ChEBI" id="CHEBI:61717"/>
        <label>3</label>
    </ligand>
</feature>
<keyword evidence="15" id="KW-1185">Reference proteome</keyword>
<evidence type="ECO:0000256" key="5">
    <source>
        <dbReference type="ARBA" id="ARBA00022729"/>
    </source>
</evidence>
<evidence type="ECO:0000256" key="8">
    <source>
        <dbReference type="ARBA" id="ARBA00023136"/>
    </source>
</evidence>
<dbReference type="InterPro" id="IPR036909">
    <property type="entry name" value="Cyt_c-like_dom_sf"/>
</dbReference>
<dbReference type="AlphaFoldDB" id="A0A963YYF4"/>
<comment type="cofactor">
    <cofactor evidence="9">
        <name>heme c</name>
        <dbReference type="ChEBI" id="CHEBI:61717"/>
    </cofactor>
    <text evidence="9">Binds 3 heme c groups covalently per subunit.</text>
</comment>
<evidence type="ECO:0000313" key="14">
    <source>
        <dbReference type="EMBL" id="MCB8879439.1"/>
    </source>
</evidence>
<feature type="binding site" description="covalent" evidence="9">
    <location>
        <position position="188"/>
    </location>
    <ligand>
        <name>heme c</name>
        <dbReference type="ChEBI" id="CHEBI:61717"/>
        <label>2</label>
    </ligand>
</feature>
<feature type="domain" description="Cytochrome c" evidence="13">
    <location>
        <begin position="308"/>
        <end position="395"/>
    </location>
</feature>
<dbReference type="GO" id="GO:0005886">
    <property type="term" value="C:plasma membrane"/>
    <property type="evidence" value="ECO:0007669"/>
    <property type="project" value="UniProtKB-SubCell"/>
</dbReference>
<evidence type="ECO:0000259" key="13">
    <source>
        <dbReference type="PROSITE" id="PS51007"/>
    </source>
</evidence>
<evidence type="ECO:0000256" key="12">
    <source>
        <dbReference type="SAM" id="SignalP"/>
    </source>
</evidence>
<feature type="domain" description="Cytochrome c" evidence="13">
    <location>
        <begin position="173"/>
        <end position="282"/>
    </location>
</feature>
<proteinExistence type="predicted"/>
<dbReference type="Pfam" id="PF00034">
    <property type="entry name" value="Cytochrom_C"/>
    <property type="match status" value="2"/>
</dbReference>
<keyword evidence="6" id="KW-0677">Repeat</keyword>
<keyword evidence="2" id="KW-1003">Cell membrane</keyword>
<dbReference type="InterPro" id="IPR014353">
    <property type="entry name" value="Membr-bd_ADH_cyt_c"/>
</dbReference>
<feature type="binding site" description="covalent" evidence="9">
    <location>
        <position position="44"/>
    </location>
    <ligand>
        <name>heme c</name>
        <dbReference type="ChEBI" id="CHEBI:61717"/>
        <label>1</label>
    </ligand>
</feature>
<feature type="binding site" description="covalent" evidence="9">
    <location>
        <position position="191"/>
    </location>
    <ligand>
        <name>heme c</name>
        <dbReference type="ChEBI" id="CHEBI:61717"/>
        <label>2</label>
    </ligand>
</feature>
<dbReference type="PANTHER" id="PTHR35008:SF8">
    <property type="entry name" value="ALCOHOL DEHYDROGENASE CYTOCHROME C SUBUNIT"/>
    <property type="match status" value="1"/>
</dbReference>
<keyword evidence="5 12" id="KW-0732">Signal</keyword>
<protein>
    <submittedName>
        <fullName evidence="14">C-type cytochrome</fullName>
    </submittedName>
</protein>
<evidence type="ECO:0000256" key="9">
    <source>
        <dbReference type="PIRSR" id="PIRSR000018-50"/>
    </source>
</evidence>
<evidence type="ECO:0000256" key="7">
    <source>
        <dbReference type="ARBA" id="ARBA00023004"/>
    </source>
</evidence>
<feature type="signal peptide" evidence="12">
    <location>
        <begin position="1"/>
        <end position="23"/>
    </location>
</feature>
<dbReference type="PIRSF" id="PIRSF000018">
    <property type="entry name" value="Mb_ADH_cyt_c"/>
    <property type="match status" value="1"/>
</dbReference>
<dbReference type="RefSeq" id="WP_227306026.1">
    <property type="nucleotide sequence ID" value="NZ_JAESVA010000001.1"/>
</dbReference>
<evidence type="ECO:0000256" key="4">
    <source>
        <dbReference type="ARBA" id="ARBA00022723"/>
    </source>
</evidence>
<evidence type="ECO:0000256" key="6">
    <source>
        <dbReference type="ARBA" id="ARBA00022737"/>
    </source>
</evidence>